<dbReference type="InterPro" id="IPR015943">
    <property type="entry name" value="WD40/YVTN_repeat-like_dom_sf"/>
</dbReference>
<evidence type="ECO:0000256" key="1">
    <source>
        <dbReference type="ARBA" id="ARBA00022729"/>
    </source>
</evidence>
<evidence type="ECO:0000313" key="4">
    <source>
        <dbReference type="Proteomes" id="UP000199354"/>
    </source>
</evidence>
<name>A0A1G5H0J2_9FLAO</name>
<organism evidence="3 4">
    <name type="scientific">Flavobacterium caeni</name>
    <dbReference type="NCBI Taxonomy" id="490189"/>
    <lineage>
        <taxon>Bacteria</taxon>
        <taxon>Pseudomonadati</taxon>
        <taxon>Bacteroidota</taxon>
        <taxon>Flavobacteriia</taxon>
        <taxon>Flavobacteriales</taxon>
        <taxon>Flavobacteriaceae</taxon>
        <taxon>Flavobacterium</taxon>
    </lineage>
</organism>
<protein>
    <recommendedName>
        <fullName evidence="2">PorZ N-terminal beta-propeller domain-containing protein</fullName>
    </recommendedName>
</protein>
<dbReference type="InterPro" id="IPR048954">
    <property type="entry name" value="PorZ_N"/>
</dbReference>
<proteinExistence type="predicted"/>
<dbReference type="Pfam" id="PF21544">
    <property type="entry name" value="PorZ_N_b_propeller"/>
    <property type="match status" value="1"/>
</dbReference>
<evidence type="ECO:0000259" key="2">
    <source>
        <dbReference type="Pfam" id="PF21544"/>
    </source>
</evidence>
<sequence length="791" mass="86748">MKCGRRSKEPGALYMKLRILSFMLYLYSNFDAMKKFTYALLMLFAVQLGFSQNKLWKGYFSFREIKDLSESTTKVVAGSENALFSKNLTSGQITTTTTVDGLSGETITAIYHSPTYKKTIIGYATGLMIVVNEVDGSVLNVVDIINKTLPPTIKRINHFMEYDGKVYISCDYGVSEYNLATLVFGDTFFIGDNAAQIAVKQTAVFQGRIYAATRYYGIRSADINNPNLNDFAQWTTVAGGAWLGVEAFGDYLMATNDAGSLQRWNGTTFGAHVQLQQVPVDLRKSGTNLIVTTANFVYIYDAALLQIRLLNSNEIPEIAATFTCATLINNTIYIGTLDDGLQSTTLTPGPFVDMTPDGPLRNNIFAMTSAGANLWSVFGDYDIFFNPYPLDYYGVSKYAPTGWFNIPYQDIEAAVGHEVTSMVRVAANPANPNDVYISSYHSGLLKFENDVPVLLYDPNNSSLEAPASGTLRINGSAYDNQGNLWVTNNYVNRFLKVKRADGQWQEGPDLGTLFQSISEMIFGRMTIDKNGTKWIATRDKGVIGFNENYGNLAKAITDEPGNLPSVQVSIAVADNRNQLWIGTRKGLRVLSSVDSFLSGGDLEAESIIIIEDNLAQELLYEQSVTDIVVDGSNNKWLATADSGVFYVSPNGQQTIYHFTKDNSPLPSNSVNDVEINGITGEVFIATDKGMVSFKGTATSAADNLNNVYVYPNPVRPGYAGTVKVSGLLDKANVKIADIEGNLVYETISEGGTIEWDTTAFGKYKVASGVYMIFVSAEDGGETKVKKVMIVR</sequence>
<keyword evidence="4" id="KW-1185">Reference proteome</keyword>
<dbReference type="AlphaFoldDB" id="A0A1G5H0J2"/>
<dbReference type="SUPFAM" id="SSF101898">
    <property type="entry name" value="NHL repeat"/>
    <property type="match status" value="1"/>
</dbReference>
<dbReference type="SUPFAM" id="SSF75011">
    <property type="entry name" value="3-carboxy-cis,cis-mucoante lactonizing enzyme"/>
    <property type="match status" value="1"/>
</dbReference>
<dbReference type="STRING" id="490189.SAMN02927903_01697"/>
<dbReference type="NCBIfam" id="TIGR04183">
    <property type="entry name" value="Por_Secre_tail"/>
    <property type="match status" value="1"/>
</dbReference>
<dbReference type="Proteomes" id="UP000199354">
    <property type="component" value="Unassembled WGS sequence"/>
</dbReference>
<gene>
    <name evidence="3" type="ORF">SAMN02927903_01697</name>
</gene>
<reference evidence="3 4" key="1">
    <citation type="submission" date="2016-10" db="EMBL/GenBank/DDBJ databases">
        <authorList>
            <person name="de Groot N.N."/>
        </authorList>
    </citation>
    <scope>NUCLEOTIDE SEQUENCE [LARGE SCALE GENOMIC DNA]</scope>
    <source>
        <strain evidence="3 4">CGMCC 1.7031</strain>
    </source>
</reference>
<dbReference type="Gene3D" id="2.130.10.10">
    <property type="entry name" value="YVTN repeat-like/Quinoprotein amine dehydrogenase"/>
    <property type="match status" value="2"/>
</dbReference>
<accession>A0A1G5H0J2</accession>
<feature type="domain" description="PorZ N-terminal beta-propeller" evidence="2">
    <location>
        <begin position="79"/>
        <end position="235"/>
    </location>
</feature>
<keyword evidence="1" id="KW-0732">Signal</keyword>
<dbReference type="InterPro" id="IPR026444">
    <property type="entry name" value="Secre_tail"/>
</dbReference>
<evidence type="ECO:0000313" key="3">
    <source>
        <dbReference type="EMBL" id="SCY56880.1"/>
    </source>
</evidence>
<dbReference type="EMBL" id="FMVF01000007">
    <property type="protein sequence ID" value="SCY56880.1"/>
    <property type="molecule type" value="Genomic_DNA"/>
</dbReference>